<protein>
    <recommendedName>
        <fullName evidence="3">acid phosphatase</fullName>
        <ecNumber evidence="3">3.1.3.2</ecNumber>
    </recommendedName>
</protein>
<keyword evidence="8" id="KW-1185">Reference proteome</keyword>
<dbReference type="KEGG" id="csol:105362031"/>
<organism evidence="8 9">
    <name type="scientific">Ceratosolen solmsi marchali</name>
    <dbReference type="NCBI Taxonomy" id="326594"/>
    <lineage>
        <taxon>Eukaryota</taxon>
        <taxon>Metazoa</taxon>
        <taxon>Ecdysozoa</taxon>
        <taxon>Arthropoda</taxon>
        <taxon>Hexapoda</taxon>
        <taxon>Insecta</taxon>
        <taxon>Pterygota</taxon>
        <taxon>Neoptera</taxon>
        <taxon>Endopterygota</taxon>
        <taxon>Hymenoptera</taxon>
        <taxon>Apocrita</taxon>
        <taxon>Proctotrupomorpha</taxon>
        <taxon>Chalcidoidea</taxon>
        <taxon>Agaonidae</taxon>
        <taxon>Agaoninae</taxon>
        <taxon>Ceratosolen</taxon>
    </lineage>
</organism>
<dbReference type="Pfam" id="PF00328">
    <property type="entry name" value="His_Phos_2"/>
    <property type="match status" value="1"/>
</dbReference>
<dbReference type="EC" id="3.1.3.2" evidence="3"/>
<evidence type="ECO:0000256" key="4">
    <source>
        <dbReference type="ARBA" id="ARBA00022729"/>
    </source>
</evidence>
<comment type="similarity">
    <text evidence="2">Belongs to the histidine acid phosphatase family.</text>
</comment>
<reference evidence="9" key="1">
    <citation type="submission" date="2025-08" db="UniProtKB">
        <authorList>
            <consortium name="RefSeq"/>
        </authorList>
    </citation>
    <scope>IDENTIFICATION</scope>
</reference>
<keyword evidence="4" id="KW-0732">Signal</keyword>
<evidence type="ECO:0000256" key="6">
    <source>
        <dbReference type="ARBA" id="ARBA00023157"/>
    </source>
</evidence>
<evidence type="ECO:0000256" key="2">
    <source>
        <dbReference type="ARBA" id="ARBA00005375"/>
    </source>
</evidence>
<dbReference type="GO" id="GO:0003993">
    <property type="term" value="F:acid phosphatase activity"/>
    <property type="evidence" value="ECO:0007669"/>
    <property type="project" value="UniProtKB-EC"/>
</dbReference>
<dbReference type="Gene3D" id="3.40.50.1240">
    <property type="entry name" value="Phosphoglycerate mutase-like"/>
    <property type="match status" value="1"/>
</dbReference>
<dbReference type="PANTHER" id="PTHR11567">
    <property type="entry name" value="ACID PHOSPHATASE-RELATED"/>
    <property type="match status" value="1"/>
</dbReference>
<dbReference type="RefSeq" id="XP_011497658.1">
    <property type="nucleotide sequence ID" value="XM_011499356.1"/>
</dbReference>
<keyword evidence="7" id="KW-0325">Glycoprotein</keyword>
<keyword evidence="5" id="KW-0378">Hydrolase</keyword>
<dbReference type="InterPro" id="IPR050645">
    <property type="entry name" value="Histidine_acid_phosphatase"/>
</dbReference>
<gene>
    <name evidence="9" type="primary">LOC105362031</name>
</gene>
<sequence>MFNLTMLTSVEIKDFMDMFQLFHKIKAMESMNQSLSYWMKDILSNDFFINAVFLQYDFYKFTNWTRKVNGGSLVRKIIDDMIDKIEHNSINRRKIFLYGSHELFIASVLQTLKIWKPHIPQYSSAIVIELREYRDKNFVKILYYDGLQSIPKEMQIPGCPSLCPISKFIQLISDQLPNYNEMICDDKPIKL</sequence>
<evidence type="ECO:0000256" key="5">
    <source>
        <dbReference type="ARBA" id="ARBA00022801"/>
    </source>
</evidence>
<dbReference type="Proteomes" id="UP000695007">
    <property type="component" value="Unplaced"/>
</dbReference>
<evidence type="ECO:0000256" key="7">
    <source>
        <dbReference type="ARBA" id="ARBA00023180"/>
    </source>
</evidence>
<evidence type="ECO:0000313" key="8">
    <source>
        <dbReference type="Proteomes" id="UP000695007"/>
    </source>
</evidence>
<name>A0AAJ6YGJ2_9HYME</name>
<dbReference type="InterPro" id="IPR000560">
    <property type="entry name" value="His_Pase_clade-2"/>
</dbReference>
<proteinExistence type="inferred from homology"/>
<accession>A0AAJ6YGJ2</accession>
<evidence type="ECO:0000256" key="3">
    <source>
        <dbReference type="ARBA" id="ARBA00012646"/>
    </source>
</evidence>
<keyword evidence="6" id="KW-1015">Disulfide bond</keyword>
<dbReference type="PANTHER" id="PTHR11567:SF211">
    <property type="entry name" value="PROSTATIC ACID PHOSPHATASE"/>
    <property type="match status" value="1"/>
</dbReference>
<dbReference type="AlphaFoldDB" id="A0AAJ6YGJ2"/>
<evidence type="ECO:0000256" key="1">
    <source>
        <dbReference type="ARBA" id="ARBA00000032"/>
    </source>
</evidence>
<dbReference type="SUPFAM" id="SSF53254">
    <property type="entry name" value="Phosphoglycerate mutase-like"/>
    <property type="match status" value="1"/>
</dbReference>
<evidence type="ECO:0000313" key="9">
    <source>
        <dbReference type="RefSeq" id="XP_011497658.1"/>
    </source>
</evidence>
<dbReference type="InterPro" id="IPR029033">
    <property type="entry name" value="His_PPase_superfam"/>
</dbReference>
<dbReference type="GeneID" id="105362031"/>
<comment type="catalytic activity">
    <reaction evidence="1">
        <text>a phosphate monoester + H2O = an alcohol + phosphate</text>
        <dbReference type="Rhea" id="RHEA:15017"/>
        <dbReference type="ChEBI" id="CHEBI:15377"/>
        <dbReference type="ChEBI" id="CHEBI:30879"/>
        <dbReference type="ChEBI" id="CHEBI:43474"/>
        <dbReference type="ChEBI" id="CHEBI:67140"/>
        <dbReference type="EC" id="3.1.3.2"/>
    </reaction>
</comment>